<keyword evidence="3" id="KW-1185">Reference proteome</keyword>
<proteinExistence type="predicted"/>
<dbReference type="SUPFAM" id="SSF51730">
    <property type="entry name" value="FAD-linked oxidoreductase"/>
    <property type="match status" value="1"/>
</dbReference>
<gene>
    <name evidence="2" type="ORF">WQE_05137</name>
</gene>
<keyword evidence="1" id="KW-0560">Oxidoreductase</keyword>
<reference evidence="2 3" key="1">
    <citation type="journal article" date="2012" name="J. Bacteriol.">
        <title>Draft Genome Sequence of the Soil Bacterium Burkholderia terrae Strain BS001, Which Interacts with Fungal Surface Structures.</title>
        <authorList>
            <person name="Nazir R."/>
            <person name="Hansen M.A."/>
            <person name="Sorensen S."/>
            <person name="van Elsas J.D."/>
        </authorList>
    </citation>
    <scope>NUCLEOTIDE SEQUENCE [LARGE SCALE GENOMIC DNA]</scope>
    <source>
        <strain evidence="2 3">BS001</strain>
    </source>
</reference>
<organism evidence="2 3">
    <name type="scientific">Paraburkholderia hospita</name>
    <dbReference type="NCBI Taxonomy" id="169430"/>
    <lineage>
        <taxon>Bacteria</taxon>
        <taxon>Pseudomonadati</taxon>
        <taxon>Pseudomonadota</taxon>
        <taxon>Betaproteobacteria</taxon>
        <taxon>Burkholderiales</taxon>
        <taxon>Burkholderiaceae</taxon>
        <taxon>Paraburkholderia</taxon>
    </lineage>
</organism>
<sequence length="258" mass="28156">MERLGEVAAGTPVNIAFLGSETIEQRLDAIATLARRGLQPVPILSARRLVSTEALESFLVRANDVARIKHVFLVGGDPTAPQGPFVDSMELMSSATLERFLLKRVGIAGYPDGHPKISDDVLWNCLHRKVVFLEAKGIEVEITTQLTLDADAVVSWVERVRQSGIQSLIRIGVPGPATVAGLLKFASQCRVATSLGFLEKHGWQIPSLLGRVGPERFLLGLQKELGRRSLGRIALHIFPLGDLSDAVRWFQSYCGRAS</sequence>
<evidence type="ECO:0000313" key="3">
    <source>
        <dbReference type="Proteomes" id="UP000004980"/>
    </source>
</evidence>
<evidence type="ECO:0000313" key="2">
    <source>
        <dbReference type="EMBL" id="EIN02192.1"/>
    </source>
</evidence>
<evidence type="ECO:0000256" key="1">
    <source>
        <dbReference type="ARBA" id="ARBA00023002"/>
    </source>
</evidence>
<dbReference type="InterPro" id="IPR029041">
    <property type="entry name" value="FAD-linked_oxidoreductase-like"/>
</dbReference>
<dbReference type="Proteomes" id="UP000004980">
    <property type="component" value="Unassembled WGS sequence"/>
</dbReference>
<accession>A0ABN0FTM7</accession>
<name>A0ABN0FTM7_9BURK</name>
<dbReference type="Gene3D" id="3.20.20.220">
    <property type="match status" value="1"/>
</dbReference>
<comment type="caution">
    <text evidence="2">The sequence shown here is derived from an EMBL/GenBank/DDBJ whole genome shotgun (WGS) entry which is preliminary data.</text>
</comment>
<dbReference type="RefSeq" id="WP_007578441.1">
    <property type="nucleotide sequence ID" value="NZ_AKAU01000040.1"/>
</dbReference>
<dbReference type="EMBL" id="AKAU01000040">
    <property type="protein sequence ID" value="EIN02192.1"/>
    <property type="molecule type" value="Genomic_DNA"/>
</dbReference>
<protein>
    <submittedName>
        <fullName evidence="2">5,10-methylenetetrahydrofolate reductase</fullName>
    </submittedName>
</protein>